<dbReference type="EMBL" id="CH476632">
    <property type="protein sequence ID" value="EDN93129.1"/>
    <property type="molecule type" value="Genomic_DNA"/>
</dbReference>
<gene>
    <name evidence="1" type="ORF">SS1G_08994</name>
</gene>
<keyword evidence="2" id="KW-1185">Reference proteome</keyword>
<organism evidence="1 2">
    <name type="scientific">Sclerotinia sclerotiorum (strain ATCC 18683 / 1980 / Ss-1)</name>
    <name type="common">White mold</name>
    <name type="synonym">Whetzelinia sclerotiorum</name>
    <dbReference type="NCBI Taxonomy" id="665079"/>
    <lineage>
        <taxon>Eukaryota</taxon>
        <taxon>Fungi</taxon>
        <taxon>Dikarya</taxon>
        <taxon>Ascomycota</taxon>
        <taxon>Pezizomycotina</taxon>
        <taxon>Leotiomycetes</taxon>
        <taxon>Helotiales</taxon>
        <taxon>Sclerotiniaceae</taxon>
        <taxon>Sclerotinia</taxon>
    </lineage>
</organism>
<sequence>MSHHLIRHSVLTNIPIRIRLLLPHPSPHYKFSKLLPSK</sequence>
<dbReference type="KEGG" id="ssl:SS1G_08994"/>
<dbReference type="Proteomes" id="UP000001312">
    <property type="component" value="Unassembled WGS sequence"/>
</dbReference>
<evidence type="ECO:0000313" key="1">
    <source>
        <dbReference type="EMBL" id="EDN93129.1"/>
    </source>
</evidence>
<protein>
    <submittedName>
        <fullName evidence="1">Uncharacterized protein</fullName>
    </submittedName>
</protein>
<dbReference type="AlphaFoldDB" id="A7EUI7"/>
<dbReference type="InParanoid" id="A7EUI7"/>
<dbReference type="GeneID" id="5486324"/>
<name>A7EUI7_SCLS1</name>
<reference evidence="2" key="1">
    <citation type="journal article" date="2011" name="PLoS Genet.">
        <title>Genomic analysis of the necrotrophic fungal pathogens Sclerotinia sclerotiorum and Botrytis cinerea.</title>
        <authorList>
            <person name="Amselem J."/>
            <person name="Cuomo C.A."/>
            <person name="van Kan J.A."/>
            <person name="Viaud M."/>
            <person name="Benito E.P."/>
            <person name="Couloux A."/>
            <person name="Coutinho P.M."/>
            <person name="de Vries R.P."/>
            <person name="Dyer P.S."/>
            <person name="Fillinger S."/>
            <person name="Fournier E."/>
            <person name="Gout L."/>
            <person name="Hahn M."/>
            <person name="Kohn L."/>
            <person name="Lapalu N."/>
            <person name="Plummer K.M."/>
            <person name="Pradier J.M."/>
            <person name="Quevillon E."/>
            <person name="Sharon A."/>
            <person name="Simon A."/>
            <person name="ten Have A."/>
            <person name="Tudzynski B."/>
            <person name="Tudzynski P."/>
            <person name="Wincker P."/>
            <person name="Andrew M."/>
            <person name="Anthouard V."/>
            <person name="Beever R.E."/>
            <person name="Beffa R."/>
            <person name="Benoit I."/>
            <person name="Bouzid O."/>
            <person name="Brault B."/>
            <person name="Chen Z."/>
            <person name="Choquer M."/>
            <person name="Collemare J."/>
            <person name="Cotton P."/>
            <person name="Danchin E.G."/>
            <person name="Da Silva C."/>
            <person name="Gautier A."/>
            <person name="Giraud C."/>
            <person name="Giraud T."/>
            <person name="Gonzalez C."/>
            <person name="Grossetete S."/>
            <person name="Guldener U."/>
            <person name="Henrissat B."/>
            <person name="Howlett B.J."/>
            <person name="Kodira C."/>
            <person name="Kretschmer M."/>
            <person name="Lappartient A."/>
            <person name="Leroch M."/>
            <person name="Levis C."/>
            <person name="Mauceli E."/>
            <person name="Neuveglise C."/>
            <person name="Oeser B."/>
            <person name="Pearson M."/>
            <person name="Poulain J."/>
            <person name="Poussereau N."/>
            <person name="Quesneville H."/>
            <person name="Rascle C."/>
            <person name="Schumacher J."/>
            <person name="Segurens B."/>
            <person name="Sexton A."/>
            <person name="Silva E."/>
            <person name="Sirven C."/>
            <person name="Soanes D.M."/>
            <person name="Talbot N.J."/>
            <person name="Templeton M."/>
            <person name="Yandava C."/>
            <person name="Yarden O."/>
            <person name="Zeng Q."/>
            <person name="Rollins J.A."/>
            <person name="Lebrun M.H."/>
            <person name="Dickman M."/>
        </authorList>
    </citation>
    <scope>NUCLEOTIDE SEQUENCE [LARGE SCALE GENOMIC DNA]</scope>
    <source>
        <strain evidence="2">ATCC 18683 / 1980 / Ss-1</strain>
    </source>
</reference>
<dbReference type="RefSeq" id="XP_001590230.1">
    <property type="nucleotide sequence ID" value="XM_001590180.1"/>
</dbReference>
<accession>A7EUI7</accession>
<proteinExistence type="predicted"/>
<evidence type="ECO:0000313" key="2">
    <source>
        <dbReference type="Proteomes" id="UP000001312"/>
    </source>
</evidence>